<evidence type="ECO:0000256" key="3">
    <source>
        <dbReference type="ARBA" id="ARBA00022771"/>
    </source>
</evidence>
<dbReference type="Proteomes" id="UP000678393">
    <property type="component" value="Unassembled WGS sequence"/>
</dbReference>
<feature type="compositionally biased region" description="Low complexity" evidence="10">
    <location>
        <begin position="385"/>
        <end position="402"/>
    </location>
</feature>
<gene>
    <name evidence="15" type="ORF">CUNI_LOCUS13293</name>
</gene>
<feature type="domain" description="SANT" evidence="14">
    <location>
        <begin position="186"/>
        <end position="235"/>
    </location>
</feature>
<comment type="caution">
    <text evidence="15">The sequence shown here is derived from an EMBL/GenBank/DDBJ whole genome shotgun (WGS) entry which is preliminary data.</text>
</comment>
<dbReference type="PROSITE" id="PS51038">
    <property type="entry name" value="BAH"/>
    <property type="match status" value="1"/>
</dbReference>
<dbReference type="Gene3D" id="3.30.50.10">
    <property type="entry name" value="Erythroid Transcription Factor GATA-1, subunit A"/>
    <property type="match status" value="1"/>
</dbReference>
<evidence type="ECO:0000313" key="16">
    <source>
        <dbReference type="Proteomes" id="UP000678393"/>
    </source>
</evidence>
<keyword evidence="2" id="KW-0479">Metal-binding</keyword>
<evidence type="ECO:0000256" key="2">
    <source>
        <dbReference type="ARBA" id="ARBA00022723"/>
    </source>
</evidence>
<keyword evidence="7" id="KW-0804">Transcription</keyword>
<evidence type="ECO:0000259" key="14">
    <source>
        <dbReference type="PROSITE" id="PS51293"/>
    </source>
</evidence>
<dbReference type="GO" id="GO:0043565">
    <property type="term" value="F:sequence-specific DNA binding"/>
    <property type="evidence" value="ECO:0007669"/>
    <property type="project" value="InterPro"/>
</dbReference>
<feature type="region of interest" description="Disordered" evidence="10">
    <location>
        <begin position="721"/>
        <end position="745"/>
    </location>
</feature>
<feature type="domain" description="ELM2" evidence="13">
    <location>
        <begin position="74"/>
        <end position="179"/>
    </location>
</feature>
<evidence type="ECO:0000259" key="12">
    <source>
        <dbReference type="PROSITE" id="PS51038"/>
    </source>
</evidence>
<dbReference type="PANTHER" id="PTHR13859">
    <property type="entry name" value="ATROPHIN-RELATED"/>
    <property type="match status" value="1"/>
</dbReference>
<evidence type="ECO:0000256" key="6">
    <source>
        <dbReference type="ARBA" id="ARBA00023125"/>
    </source>
</evidence>
<feature type="compositionally biased region" description="Basic and acidic residues" evidence="10">
    <location>
        <begin position="413"/>
        <end position="428"/>
    </location>
</feature>
<dbReference type="Pfam" id="PF01448">
    <property type="entry name" value="ELM2"/>
    <property type="match status" value="1"/>
</dbReference>
<feature type="domain" description="BAH" evidence="12">
    <location>
        <begin position="1"/>
        <end position="73"/>
    </location>
</feature>
<feature type="compositionally biased region" description="Low complexity" evidence="10">
    <location>
        <begin position="808"/>
        <end position="817"/>
    </location>
</feature>
<feature type="compositionally biased region" description="Basic residues" evidence="10">
    <location>
        <begin position="242"/>
        <end position="254"/>
    </location>
</feature>
<evidence type="ECO:0000256" key="8">
    <source>
        <dbReference type="ARBA" id="ARBA00023242"/>
    </source>
</evidence>
<feature type="non-terminal residue" evidence="15">
    <location>
        <position position="1"/>
    </location>
</feature>
<evidence type="ECO:0000256" key="10">
    <source>
        <dbReference type="SAM" id="MobiDB-lite"/>
    </source>
</evidence>
<feature type="compositionally biased region" description="Low complexity" evidence="10">
    <location>
        <begin position="456"/>
        <end position="469"/>
    </location>
</feature>
<feature type="compositionally biased region" description="Low complexity" evidence="10">
    <location>
        <begin position="582"/>
        <end position="628"/>
    </location>
</feature>
<dbReference type="InterPro" id="IPR017884">
    <property type="entry name" value="SANT_dom"/>
</dbReference>
<dbReference type="PROSITE" id="PS50114">
    <property type="entry name" value="GATA_ZN_FINGER_2"/>
    <property type="match status" value="1"/>
</dbReference>
<dbReference type="InterPro" id="IPR043151">
    <property type="entry name" value="BAH_sf"/>
</dbReference>
<evidence type="ECO:0000256" key="1">
    <source>
        <dbReference type="ARBA" id="ARBA00004123"/>
    </source>
</evidence>
<dbReference type="GO" id="GO:0008270">
    <property type="term" value="F:zinc ion binding"/>
    <property type="evidence" value="ECO:0007669"/>
    <property type="project" value="UniProtKB-KW"/>
</dbReference>
<feature type="region of interest" description="Disordered" evidence="10">
    <location>
        <begin position="319"/>
        <end position="628"/>
    </location>
</feature>
<evidence type="ECO:0000259" key="11">
    <source>
        <dbReference type="PROSITE" id="PS50114"/>
    </source>
</evidence>
<feature type="compositionally biased region" description="Low complexity" evidence="10">
    <location>
        <begin position="723"/>
        <end position="745"/>
    </location>
</feature>
<dbReference type="SMART" id="SM01189">
    <property type="entry name" value="ELM2"/>
    <property type="match status" value="1"/>
</dbReference>
<dbReference type="GO" id="GO:0003714">
    <property type="term" value="F:transcription corepressor activity"/>
    <property type="evidence" value="ECO:0007669"/>
    <property type="project" value="TreeGrafter"/>
</dbReference>
<dbReference type="InterPro" id="IPR001005">
    <property type="entry name" value="SANT/Myb"/>
</dbReference>
<keyword evidence="5" id="KW-0805">Transcription regulation</keyword>
<feature type="compositionally biased region" description="Low complexity" evidence="10">
    <location>
        <begin position="992"/>
        <end position="1005"/>
    </location>
</feature>
<dbReference type="Gene3D" id="2.30.30.490">
    <property type="match status" value="1"/>
</dbReference>
<dbReference type="GO" id="GO:0005634">
    <property type="term" value="C:nucleus"/>
    <property type="evidence" value="ECO:0007669"/>
    <property type="project" value="UniProtKB-SubCell"/>
</dbReference>
<dbReference type="Gene3D" id="4.10.1240.50">
    <property type="match status" value="1"/>
</dbReference>
<dbReference type="Pfam" id="PF01426">
    <property type="entry name" value="BAH"/>
    <property type="match status" value="1"/>
</dbReference>
<dbReference type="InterPro" id="IPR013088">
    <property type="entry name" value="Znf_NHR/GATA"/>
</dbReference>
<dbReference type="SUPFAM" id="SSF57716">
    <property type="entry name" value="Glucocorticoid receptor-like (DNA-binding domain)"/>
    <property type="match status" value="1"/>
</dbReference>
<keyword evidence="6" id="KW-0238">DNA-binding</keyword>
<feature type="compositionally biased region" description="Polar residues" evidence="10">
    <location>
        <begin position="324"/>
        <end position="334"/>
    </location>
</feature>
<dbReference type="Gene3D" id="1.10.10.60">
    <property type="entry name" value="Homeodomain-like"/>
    <property type="match status" value="1"/>
</dbReference>
<dbReference type="InterPro" id="IPR000949">
    <property type="entry name" value="ELM2_dom"/>
</dbReference>
<feature type="compositionally biased region" description="Low complexity" evidence="10">
    <location>
        <begin position="851"/>
        <end position="860"/>
    </location>
</feature>
<dbReference type="SMART" id="SM00717">
    <property type="entry name" value="SANT"/>
    <property type="match status" value="1"/>
</dbReference>
<dbReference type="SMART" id="SM00401">
    <property type="entry name" value="ZnF_GATA"/>
    <property type="match status" value="1"/>
</dbReference>
<organism evidence="15 16">
    <name type="scientific">Candidula unifasciata</name>
    <dbReference type="NCBI Taxonomy" id="100452"/>
    <lineage>
        <taxon>Eukaryota</taxon>
        <taxon>Metazoa</taxon>
        <taxon>Spiralia</taxon>
        <taxon>Lophotrochozoa</taxon>
        <taxon>Mollusca</taxon>
        <taxon>Gastropoda</taxon>
        <taxon>Heterobranchia</taxon>
        <taxon>Euthyneura</taxon>
        <taxon>Panpulmonata</taxon>
        <taxon>Eupulmonata</taxon>
        <taxon>Stylommatophora</taxon>
        <taxon>Helicina</taxon>
        <taxon>Helicoidea</taxon>
        <taxon>Geomitridae</taxon>
        <taxon>Candidula</taxon>
    </lineage>
</organism>
<keyword evidence="3 9" id="KW-0863">Zinc-finger</keyword>
<feature type="non-terminal residue" evidence="15">
    <location>
        <position position="1095"/>
    </location>
</feature>
<keyword evidence="8" id="KW-0539">Nucleus</keyword>
<evidence type="ECO:0000259" key="13">
    <source>
        <dbReference type="PROSITE" id="PS51156"/>
    </source>
</evidence>
<protein>
    <recommendedName>
        <fullName evidence="17">Arginine-glutamic acid dipeptide repeats protein</fullName>
    </recommendedName>
</protein>
<feature type="compositionally biased region" description="Acidic residues" evidence="10">
    <location>
        <begin position="1058"/>
        <end position="1070"/>
    </location>
</feature>
<dbReference type="CDD" id="cd11661">
    <property type="entry name" value="SANT_MTA3_like"/>
    <property type="match status" value="1"/>
</dbReference>
<dbReference type="InterPro" id="IPR000679">
    <property type="entry name" value="Znf_GATA"/>
</dbReference>
<dbReference type="GO" id="GO:0003682">
    <property type="term" value="F:chromatin binding"/>
    <property type="evidence" value="ECO:0007669"/>
    <property type="project" value="InterPro"/>
</dbReference>
<dbReference type="FunFam" id="1.10.10.60:FF:000012">
    <property type="entry name" value="Metastasis-associated 1 family, member 3"/>
    <property type="match status" value="1"/>
</dbReference>
<dbReference type="PANTHER" id="PTHR13859:SF11">
    <property type="entry name" value="GRUNGE, ISOFORM J"/>
    <property type="match status" value="1"/>
</dbReference>
<sequence length="1095" mass="117930">KNGEDFIHDTSIQQRELFSSEATDTLPITSLRGKCQVVQYTDLKSACSFVPRPDHFFYILAYRPDNRRLATTQGEIRVGPSHQARLPECRPGISPTDMPEKCEHREEIRWRPNRVVDGDLLMYLRAARSIAAFAGMCGGTGEDRCEAEAMDATTVNALDTLHTNNYDTSKSLQALVKVPSVMYREKKWNEEDVKRFAKGLRHLGKNFFKIRKEHLPHKDTSELVEFYYFWKKSPAANNSRPTYRRHRRQLKRQSPRISQPDHEVSSGSESGEESEESDGSRDVASTCQRCLTTNSKDWHNGKDGEVLCTKCRLSYKKYGEESGVETTPTTSPSQYLFKPVPEDEEATPSKHNMRTRRSNNTTSTNGKKKEQNSASSADLEASPVITNISNSTTTTSNTANISKSGRKSPNSITDKDDKKPAQKSKESNPTKAKKRRLVSEEDTKVAKKKKERSDSESGTESSSASGTEDIGNEVDSDENNQEELSGSSRPSSPSSVERGFKPLQPQPPTPGVQQLIPTSSASVGKTNPVQDIPSISTVATSSATSHLASSSDSLPSRPASASHQYQQQYLNTPTPPPPPPALTSSSSTVLTATSAALATSALSSSSRSSPQLRCQQQQQHQSPLPVFKPGIGQAGIISGIGTITSKNHSSPGGLLSSPLVIPTPNLSRASSSGTFIPHTELAVPASTASSVPTGSSNFATTKTTSGVTSVDSVISVAALTSRSSSTAGAQAGNTSSGSSNSSSAIINSNSLSRMQEQVEKQDKKPVIPQPGSFLPASVGVPFPYHSYYYPHSGSGHLPPHLHPSVAMSVASSVGGSPHQPPPPVPSLIPIKKEPHSPPPPLKPSDKATDLSSSTGSSQSGHRPHSENPPKLPHGFNHSGLPLTAPLPPPPLTVIDHRDGAKSDELSKSEPYTKENTRGLPPSPHRPESHSMILHRESRLDSNLSVLRESREIGIAGGLNPTQPGQQLPLTSIKEEPRSLSAAFQPYSHHPHSSSTSSSTHHSAASVLQVPQPHLSLDQSHSSTSLMSSQSMLSDSSHSTARPTANPDIETLIKKEPITIEDIDVDEDDDDIRGGTTTPGPTPTVCNREIYKSNSA</sequence>
<feature type="compositionally biased region" description="Basic and acidic residues" evidence="10">
    <location>
        <begin position="437"/>
        <end position="455"/>
    </location>
</feature>
<feature type="compositionally biased region" description="Low complexity" evidence="10">
    <location>
        <begin position="533"/>
        <end position="572"/>
    </location>
</feature>
<feature type="compositionally biased region" description="Acidic residues" evidence="10">
    <location>
        <begin position="470"/>
        <end position="481"/>
    </location>
</feature>
<evidence type="ECO:0000256" key="9">
    <source>
        <dbReference type="PROSITE-ProRule" id="PRU00094"/>
    </source>
</evidence>
<dbReference type="Pfam" id="PF00320">
    <property type="entry name" value="GATA"/>
    <property type="match status" value="1"/>
</dbReference>
<reference evidence="15" key="1">
    <citation type="submission" date="2021-04" db="EMBL/GenBank/DDBJ databases">
        <authorList>
            <consortium name="Molecular Ecology Group"/>
        </authorList>
    </citation>
    <scope>NUCLEOTIDE SEQUENCE</scope>
</reference>
<evidence type="ECO:0000256" key="7">
    <source>
        <dbReference type="ARBA" id="ARBA00023163"/>
    </source>
</evidence>
<keyword evidence="4" id="KW-0862">Zinc</keyword>
<feature type="region of interest" description="Disordered" evidence="10">
    <location>
        <begin position="808"/>
        <end position="932"/>
    </location>
</feature>
<feature type="region of interest" description="Disordered" evidence="10">
    <location>
        <begin position="983"/>
        <end position="1085"/>
    </location>
</feature>
<feature type="region of interest" description="Disordered" evidence="10">
    <location>
        <begin position="237"/>
        <end position="283"/>
    </location>
</feature>
<dbReference type="InterPro" id="IPR009057">
    <property type="entry name" value="Homeodomain-like_sf"/>
</dbReference>
<proteinExistence type="predicted"/>
<feature type="compositionally biased region" description="Basic and acidic residues" evidence="10">
    <location>
        <begin position="894"/>
        <end position="916"/>
    </location>
</feature>
<feature type="compositionally biased region" description="Low complexity" evidence="10">
    <location>
        <begin position="1014"/>
        <end position="1039"/>
    </location>
</feature>
<evidence type="ECO:0000256" key="5">
    <source>
        <dbReference type="ARBA" id="ARBA00023015"/>
    </source>
</evidence>
<dbReference type="InterPro" id="IPR001025">
    <property type="entry name" value="BAH_dom"/>
</dbReference>
<dbReference type="OrthoDB" id="6147534at2759"/>
<feature type="domain" description="GATA-type" evidence="11">
    <location>
        <begin position="281"/>
        <end position="319"/>
    </location>
</feature>
<accession>A0A8S3ZIX5</accession>
<dbReference type="PROSITE" id="PS51156">
    <property type="entry name" value="ELM2"/>
    <property type="match status" value="1"/>
</dbReference>
<keyword evidence="16" id="KW-1185">Reference proteome</keyword>
<dbReference type="PROSITE" id="PS51293">
    <property type="entry name" value="SANT"/>
    <property type="match status" value="1"/>
</dbReference>
<comment type="subcellular location">
    <subcellularLocation>
        <location evidence="1">Nucleus</location>
    </subcellularLocation>
</comment>
<evidence type="ECO:0000313" key="15">
    <source>
        <dbReference type="EMBL" id="CAG5127735.1"/>
    </source>
</evidence>
<evidence type="ECO:0000256" key="4">
    <source>
        <dbReference type="ARBA" id="ARBA00022833"/>
    </source>
</evidence>
<evidence type="ECO:0008006" key="17">
    <source>
        <dbReference type="Google" id="ProtNLM"/>
    </source>
</evidence>
<dbReference type="SUPFAM" id="SSF46689">
    <property type="entry name" value="Homeodomain-like"/>
    <property type="match status" value="1"/>
</dbReference>
<dbReference type="EMBL" id="CAJHNH020002779">
    <property type="protein sequence ID" value="CAG5127735.1"/>
    <property type="molecule type" value="Genomic_DNA"/>
</dbReference>
<feature type="compositionally biased region" description="Low complexity" evidence="10">
    <location>
        <begin position="485"/>
        <end position="495"/>
    </location>
</feature>
<dbReference type="AlphaFoldDB" id="A0A8S3ZIX5"/>
<feature type="compositionally biased region" description="Polar residues" evidence="10">
    <location>
        <begin position="511"/>
        <end position="529"/>
    </location>
</feature>
<name>A0A8S3ZIX5_9EUPU</name>